<accession>A0A7G9W715</accession>
<dbReference type="GO" id="GO:0044780">
    <property type="term" value="P:bacterial-type flagellum assembly"/>
    <property type="evidence" value="ECO:0007669"/>
    <property type="project" value="InterPro"/>
</dbReference>
<gene>
    <name evidence="2" type="ORF">HYG86_06660</name>
</gene>
<dbReference type="InterPro" id="IPR007809">
    <property type="entry name" value="FlgN-like"/>
</dbReference>
<protein>
    <submittedName>
        <fullName evidence="2">Flagellar protein FlgN</fullName>
    </submittedName>
</protein>
<dbReference type="EMBL" id="CP058559">
    <property type="protein sequence ID" value="QNO14477.1"/>
    <property type="molecule type" value="Genomic_DNA"/>
</dbReference>
<dbReference type="InterPro" id="IPR036679">
    <property type="entry name" value="FlgN-like_sf"/>
</dbReference>
<proteinExistence type="predicted"/>
<reference evidence="2 3" key="1">
    <citation type="submission" date="2020-07" db="EMBL/GenBank/DDBJ databases">
        <title>Alkalicella. sp. LB2 genome.</title>
        <authorList>
            <person name="Postec A."/>
            <person name="Quemeneur M."/>
        </authorList>
    </citation>
    <scope>NUCLEOTIDE SEQUENCE [LARGE SCALE GENOMIC DNA]</scope>
    <source>
        <strain evidence="2 3">LB2</strain>
    </source>
</reference>
<dbReference type="Proteomes" id="UP000516160">
    <property type="component" value="Chromosome"/>
</dbReference>
<dbReference type="AlphaFoldDB" id="A0A7G9W715"/>
<organism evidence="2 3">
    <name type="scientific">Alkalicella caledoniensis</name>
    <dbReference type="NCBI Taxonomy" id="2731377"/>
    <lineage>
        <taxon>Bacteria</taxon>
        <taxon>Bacillati</taxon>
        <taxon>Bacillota</taxon>
        <taxon>Clostridia</taxon>
        <taxon>Eubacteriales</taxon>
        <taxon>Proteinivoracaceae</taxon>
        <taxon>Alkalicella</taxon>
    </lineage>
</organism>
<name>A0A7G9W715_ALKCA</name>
<keyword evidence="1" id="KW-1005">Bacterial flagellum biogenesis</keyword>
<dbReference type="Gene3D" id="1.20.58.300">
    <property type="entry name" value="FlgN-like"/>
    <property type="match status" value="1"/>
</dbReference>
<keyword evidence="3" id="KW-1185">Reference proteome</keyword>
<keyword evidence="2" id="KW-0966">Cell projection</keyword>
<evidence type="ECO:0000313" key="3">
    <source>
        <dbReference type="Proteomes" id="UP000516160"/>
    </source>
</evidence>
<dbReference type="RefSeq" id="WP_213168199.1">
    <property type="nucleotide sequence ID" value="NZ_CP058559.1"/>
</dbReference>
<keyword evidence="2" id="KW-0969">Cilium</keyword>
<dbReference type="Pfam" id="PF05130">
    <property type="entry name" value="FlgN"/>
    <property type="match status" value="1"/>
</dbReference>
<keyword evidence="2" id="KW-0282">Flagellum</keyword>
<dbReference type="KEGG" id="acae:HYG86_06660"/>
<evidence type="ECO:0000256" key="1">
    <source>
        <dbReference type="ARBA" id="ARBA00022795"/>
    </source>
</evidence>
<sequence>MTEQHIKKMADNLRLQQAEYKKMLEYAEGKRKALVSADMTTLEKIINQEEALIKQIGSLELERMEIQTAMAQRLNLTPEELNWEGLKQILNDKDKALISHNTEELRKVISQLSDVNSINQNLLDQSLKLVKMSINTMSGETEKTYTKTPVQQKKKEGKLFDIKA</sequence>
<dbReference type="SUPFAM" id="SSF140566">
    <property type="entry name" value="FlgN-like"/>
    <property type="match status" value="1"/>
</dbReference>
<evidence type="ECO:0000313" key="2">
    <source>
        <dbReference type="EMBL" id="QNO14477.1"/>
    </source>
</evidence>